<evidence type="ECO:0000256" key="1">
    <source>
        <dbReference type="SAM" id="Phobius"/>
    </source>
</evidence>
<dbReference type="Proteomes" id="UP001387293">
    <property type="component" value="Unassembled WGS sequence"/>
</dbReference>
<comment type="caution">
    <text evidence="2">The sequence shown here is derived from an EMBL/GenBank/DDBJ whole genome shotgun (WGS) entry which is preliminary data.</text>
</comment>
<keyword evidence="1" id="KW-0812">Transmembrane</keyword>
<feature type="transmembrane region" description="Helical" evidence="1">
    <location>
        <begin position="12"/>
        <end position="30"/>
    </location>
</feature>
<name>A0ABU8L3F4_9HYPH</name>
<organism evidence="2 3">
    <name type="scientific">Mesorhizobium salmacidum</name>
    <dbReference type="NCBI Taxonomy" id="3015171"/>
    <lineage>
        <taxon>Bacteria</taxon>
        <taxon>Pseudomonadati</taxon>
        <taxon>Pseudomonadota</taxon>
        <taxon>Alphaproteobacteria</taxon>
        <taxon>Hyphomicrobiales</taxon>
        <taxon>Phyllobacteriaceae</taxon>
        <taxon>Mesorhizobium</taxon>
    </lineage>
</organism>
<dbReference type="GeneID" id="90989969"/>
<keyword evidence="1" id="KW-0472">Membrane</keyword>
<reference evidence="2 3" key="1">
    <citation type="submission" date="2022-12" db="EMBL/GenBank/DDBJ databases">
        <authorList>
            <person name="Muema E."/>
        </authorList>
    </citation>
    <scope>NUCLEOTIDE SEQUENCE [LARGE SCALE GENOMIC DNA]</scope>
    <source>
        <strain evidence="3">1326</strain>
    </source>
</reference>
<accession>A0ABU8L3F4</accession>
<dbReference type="EMBL" id="JAPYKS010000024">
    <property type="protein sequence ID" value="MEI9412230.1"/>
    <property type="molecule type" value="Genomic_DNA"/>
</dbReference>
<gene>
    <name evidence="2" type="ORF">O7A60_26240</name>
</gene>
<evidence type="ECO:0000313" key="2">
    <source>
        <dbReference type="EMBL" id="MEI9412230.1"/>
    </source>
</evidence>
<keyword evidence="1" id="KW-1133">Transmembrane helix</keyword>
<keyword evidence="3" id="KW-1185">Reference proteome</keyword>
<sequence length="49" mass="5494">MDYNAMRQFADSWVLLFMALFFVGAIVFALRPGGKSQADEAARIPLKDD</sequence>
<dbReference type="CDD" id="cd01324">
    <property type="entry name" value="cbb3_Oxidase_CcoQ"/>
    <property type="match status" value="1"/>
</dbReference>
<proteinExistence type="predicted"/>
<dbReference type="InterPro" id="IPR008621">
    <property type="entry name" value="Cbb3-typ_cyt_oxidase_comp"/>
</dbReference>
<dbReference type="Pfam" id="PF05545">
    <property type="entry name" value="FixQ"/>
    <property type="match status" value="1"/>
</dbReference>
<protein>
    <submittedName>
        <fullName evidence="2">Cbb3-type cytochrome c oxidase subunit 3</fullName>
    </submittedName>
</protein>
<evidence type="ECO:0000313" key="3">
    <source>
        <dbReference type="Proteomes" id="UP001387293"/>
    </source>
</evidence>
<dbReference type="RefSeq" id="WP_015316364.1">
    <property type="nucleotide sequence ID" value="NZ_JAPYKS010000024.1"/>
</dbReference>